<feature type="compositionally biased region" description="Basic and acidic residues" evidence="1">
    <location>
        <begin position="80"/>
        <end position="92"/>
    </location>
</feature>
<keyword evidence="4" id="KW-1185">Reference proteome</keyword>
<feature type="region of interest" description="Disordered" evidence="1">
    <location>
        <begin position="72"/>
        <end position="92"/>
    </location>
</feature>
<dbReference type="AlphaFoldDB" id="A0A179EZV7"/>
<evidence type="ECO:0000313" key="4">
    <source>
        <dbReference type="Proteomes" id="UP000078397"/>
    </source>
</evidence>
<keyword evidence="2" id="KW-0732">Signal</keyword>
<dbReference type="KEGG" id="pchm:VFPPC_14856"/>
<proteinExistence type="predicted"/>
<comment type="caution">
    <text evidence="3">The sequence shown here is derived from an EMBL/GenBank/DDBJ whole genome shotgun (WGS) entry which is preliminary data.</text>
</comment>
<dbReference type="EMBL" id="LSBJ02000014">
    <property type="protein sequence ID" value="OAQ58735.1"/>
    <property type="molecule type" value="Genomic_DNA"/>
</dbReference>
<feature type="signal peptide" evidence="2">
    <location>
        <begin position="1"/>
        <end position="21"/>
    </location>
</feature>
<gene>
    <name evidence="3" type="ORF">VFPPC_14856</name>
</gene>
<accession>A0A179EZV7</accession>
<evidence type="ECO:0000256" key="1">
    <source>
        <dbReference type="SAM" id="MobiDB-lite"/>
    </source>
</evidence>
<sequence>MAISKSLLLWALAVSQGLVLAYPVGESGSRLESRFLRPVRRPDAPQADVRFGADQGPVTDVSENADIIPFYSRHSHKKGEKGGKHEKGGKGADAEIVTQSFPLEGQPDGDLSSGLARYLKGSHKKGEKGGKHEKGGKGADAELVTRSPPLEGRPDGELSSGLARYLKGSRGKGAENPDAENPEYMGGWCGKSVPKAVQEGCPE</sequence>
<feature type="compositionally biased region" description="Basic and acidic residues" evidence="1">
    <location>
        <begin position="127"/>
        <end position="140"/>
    </location>
</feature>
<dbReference type="Proteomes" id="UP000078397">
    <property type="component" value="Unassembled WGS sequence"/>
</dbReference>
<organism evidence="3 4">
    <name type="scientific">Pochonia chlamydosporia 170</name>
    <dbReference type="NCBI Taxonomy" id="1380566"/>
    <lineage>
        <taxon>Eukaryota</taxon>
        <taxon>Fungi</taxon>
        <taxon>Dikarya</taxon>
        <taxon>Ascomycota</taxon>
        <taxon>Pezizomycotina</taxon>
        <taxon>Sordariomycetes</taxon>
        <taxon>Hypocreomycetidae</taxon>
        <taxon>Hypocreales</taxon>
        <taxon>Clavicipitaceae</taxon>
        <taxon>Pochonia</taxon>
    </lineage>
</organism>
<dbReference type="RefSeq" id="XP_018136854.1">
    <property type="nucleotide sequence ID" value="XM_018292624.1"/>
</dbReference>
<reference evidence="3 4" key="1">
    <citation type="journal article" date="2016" name="PLoS Pathog.">
        <title>Biosynthesis of antibiotic leucinostatins in bio-control fungus Purpureocillium lilacinum and their inhibition on phytophthora revealed by genome mining.</title>
        <authorList>
            <person name="Wang G."/>
            <person name="Liu Z."/>
            <person name="Lin R."/>
            <person name="Li E."/>
            <person name="Mao Z."/>
            <person name="Ling J."/>
            <person name="Yang Y."/>
            <person name="Yin W.B."/>
            <person name="Xie B."/>
        </authorList>
    </citation>
    <scope>NUCLEOTIDE SEQUENCE [LARGE SCALE GENOMIC DNA]</scope>
    <source>
        <strain evidence="3">170</strain>
    </source>
</reference>
<dbReference type="GeneID" id="28856618"/>
<evidence type="ECO:0000256" key="2">
    <source>
        <dbReference type="SAM" id="SignalP"/>
    </source>
</evidence>
<name>A0A179EZV7_METCM</name>
<protein>
    <submittedName>
        <fullName evidence="3">Uncharacterized protein</fullName>
    </submittedName>
</protein>
<evidence type="ECO:0000313" key="3">
    <source>
        <dbReference type="EMBL" id="OAQ58735.1"/>
    </source>
</evidence>
<feature type="region of interest" description="Disordered" evidence="1">
    <location>
        <begin position="121"/>
        <end position="190"/>
    </location>
</feature>
<feature type="chain" id="PRO_5008101052" evidence="2">
    <location>
        <begin position="22"/>
        <end position="203"/>
    </location>
</feature>